<dbReference type="AlphaFoldDB" id="A0A517MN52"/>
<evidence type="ECO:0000256" key="2">
    <source>
        <dbReference type="ARBA" id="ARBA00022679"/>
    </source>
</evidence>
<reference evidence="4 5" key="1">
    <citation type="submission" date="2019-02" db="EMBL/GenBank/DDBJ databases">
        <title>Deep-cultivation of Planctomycetes and their phenomic and genomic characterization uncovers novel biology.</title>
        <authorList>
            <person name="Wiegand S."/>
            <person name="Jogler M."/>
            <person name="Boedeker C."/>
            <person name="Pinto D."/>
            <person name="Vollmers J."/>
            <person name="Rivas-Marin E."/>
            <person name="Kohn T."/>
            <person name="Peeters S.H."/>
            <person name="Heuer A."/>
            <person name="Rast P."/>
            <person name="Oberbeckmann S."/>
            <person name="Bunk B."/>
            <person name="Jeske O."/>
            <person name="Meyerdierks A."/>
            <person name="Storesund J.E."/>
            <person name="Kallscheuer N."/>
            <person name="Luecker S."/>
            <person name="Lage O.M."/>
            <person name="Pohl T."/>
            <person name="Merkel B.J."/>
            <person name="Hornburger P."/>
            <person name="Mueller R.-W."/>
            <person name="Bruemmer F."/>
            <person name="Labrenz M."/>
            <person name="Spormann A.M."/>
            <person name="Op den Camp H."/>
            <person name="Overmann J."/>
            <person name="Amann R."/>
            <person name="Jetten M.S.M."/>
            <person name="Mascher T."/>
            <person name="Medema M.H."/>
            <person name="Devos D.P."/>
            <person name="Kaster A.-K."/>
            <person name="Ovreas L."/>
            <person name="Rohde M."/>
            <person name="Galperin M.Y."/>
            <person name="Jogler C."/>
        </authorList>
    </citation>
    <scope>NUCLEOTIDE SEQUENCE [LARGE SCALE GENOMIC DNA]</scope>
    <source>
        <strain evidence="4 5">FF011L</strain>
    </source>
</reference>
<proteinExistence type="predicted"/>
<evidence type="ECO:0000259" key="3">
    <source>
        <dbReference type="Pfam" id="PF10017"/>
    </source>
</evidence>
<evidence type="ECO:0000256" key="1">
    <source>
        <dbReference type="ARBA" id="ARBA00022603"/>
    </source>
</evidence>
<sequence>MNRQLATDAVRDIFRLDVLSGLSKKNKSLPCKYLYDERGSQLFDRICETDEYYPTRTELQIMEENADSIANQIGERVMLVEYGSGSSIKTVKLLESLRDPAAYVPVDISEEHLLRTAENLRSAFPDIAVLPVVADFTQPFELPKTGCDFSHIALYFPGSTIGNFTPAAAGELLEFMSSMLGDHGGLLIGIDLQKSPAVIEAAYNDALGVTSEFSLNLLKRINSELDGNFDLDQFKHKAVYQSNEHRIKVSIVSGRAQTVMIAGQEFDFEEGEEILTEYSHKYTIDGFADFAAQYGFSLHKHWTDPRQYFGLLHLVLDAPLP</sequence>
<protein>
    <submittedName>
        <fullName evidence="4">Histidine-specific methyltransferase EgtD</fullName>
        <ecNumber evidence="4">2.1.1.44</ecNumber>
    </submittedName>
</protein>
<dbReference type="InterPro" id="IPR019257">
    <property type="entry name" value="MeTrfase_dom"/>
</dbReference>
<dbReference type="PANTHER" id="PTHR43397">
    <property type="entry name" value="ERGOTHIONEINE BIOSYNTHESIS PROTEIN 1"/>
    <property type="match status" value="1"/>
</dbReference>
<gene>
    <name evidence="4" type="primary">egtD</name>
    <name evidence="4" type="ORF">FF011L_51210</name>
</gene>
<keyword evidence="2 4" id="KW-0808">Transferase</keyword>
<evidence type="ECO:0000313" key="5">
    <source>
        <dbReference type="Proteomes" id="UP000320672"/>
    </source>
</evidence>
<dbReference type="RefSeq" id="WP_145354478.1">
    <property type="nucleotide sequence ID" value="NZ_CP036262.1"/>
</dbReference>
<dbReference type="PANTHER" id="PTHR43397:SF1">
    <property type="entry name" value="ERGOTHIONEINE BIOSYNTHESIS PROTEIN 1"/>
    <property type="match status" value="1"/>
</dbReference>
<accession>A0A517MN52</accession>
<dbReference type="InterPro" id="IPR017804">
    <property type="entry name" value="MeTrfase_EgtD-like"/>
</dbReference>
<dbReference type="KEGG" id="rml:FF011L_51210"/>
<name>A0A517MN52_9BACT</name>
<dbReference type="EC" id="2.1.1.44" evidence="4"/>
<dbReference type="OrthoDB" id="5289726at2"/>
<dbReference type="GO" id="GO:0052706">
    <property type="term" value="F:L-histidine N(alpha)-methyltransferase activity"/>
    <property type="evidence" value="ECO:0007669"/>
    <property type="project" value="UniProtKB-EC"/>
</dbReference>
<dbReference type="InterPro" id="IPR051128">
    <property type="entry name" value="EgtD_Methyltrsf_superfamily"/>
</dbReference>
<keyword evidence="1 4" id="KW-0489">Methyltransferase</keyword>
<organism evidence="4 5">
    <name type="scientific">Roseimaritima multifibrata</name>
    <dbReference type="NCBI Taxonomy" id="1930274"/>
    <lineage>
        <taxon>Bacteria</taxon>
        <taxon>Pseudomonadati</taxon>
        <taxon>Planctomycetota</taxon>
        <taxon>Planctomycetia</taxon>
        <taxon>Pirellulales</taxon>
        <taxon>Pirellulaceae</taxon>
        <taxon>Roseimaritima</taxon>
    </lineage>
</organism>
<feature type="domain" description="Histidine-specific methyltransferase SAM-dependent" evidence="3">
    <location>
        <begin position="15"/>
        <end position="314"/>
    </location>
</feature>
<dbReference type="Pfam" id="PF10017">
    <property type="entry name" value="Methyltransf_33"/>
    <property type="match status" value="1"/>
</dbReference>
<dbReference type="Gene3D" id="3.40.50.150">
    <property type="entry name" value="Vaccinia Virus protein VP39"/>
    <property type="match status" value="1"/>
</dbReference>
<dbReference type="SUPFAM" id="SSF53335">
    <property type="entry name" value="S-adenosyl-L-methionine-dependent methyltransferases"/>
    <property type="match status" value="1"/>
</dbReference>
<dbReference type="EMBL" id="CP036262">
    <property type="protein sequence ID" value="QDS96313.1"/>
    <property type="molecule type" value="Genomic_DNA"/>
</dbReference>
<dbReference type="InterPro" id="IPR029063">
    <property type="entry name" value="SAM-dependent_MTases_sf"/>
</dbReference>
<evidence type="ECO:0000313" key="4">
    <source>
        <dbReference type="EMBL" id="QDS96313.1"/>
    </source>
</evidence>
<dbReference type="PIRSF" id="PIRSF018005">
    <property type="entry name" value="UCP018005"/>
    <property type="match status" value="1"/>
</dbReference>
<keyword evidence="5" id="KW-1185">Reference proteome</keyword>
<dbReference type="NCBIfam" id="TIGR03438">
    <property type="entry name" value="egtD_ergothio"/>
    <property type="match status" value="1"/>
</dbReference>
<dbReference type="InterPro" id="IPR035094">
    <property type="entry name" value="EgtD"/>
</dbReference>
<dbReference type="GO" id="GO:0032259">
    <property type="term" value="P:methylation"/>
    <property type="evidence" value="ECO:0007669"/>
    <property type="project" value="UniProtKB-KW"/>
</dbReference>
<dbReference type="Proteomes" id="UP000320672">
    <property type="component" value="Chromosome"/>
</dbReference>